<dbReference type="InterPro" id="IPR039523">
    <property type="entry name" value="RimK-rel_E_lig_ATP-grasp"/>
</dbReference>
<dbReference type="EMBL" id="JAXGFP010000002">
    <property type="protein sequence ID" value="MEG3183359.1"/>
    <property type="molecule type" value="Genomic_DNA"/>
</dbReference>
<organism evidence="2 3">
    <name type="scientific">Novilysobacter erysipheiresistens</name>
    <dbReference type="NCBI Taxonomy" id="1749332"/>
    <lineage>
        <taxon>Bacteria</taxon>
        <taxon>Pseudomonadati</taxon>
        <taxon>Pseudomonadota</taxon>
        <taxon>Gammaproteobacteria</taxon>
        <taxon>Lysobacterales</taxon>
        <taxon>Lysobacteraceae</taxon>
        <taxon>Novilysobacter</taxon>
    </lineage>
</organism>
<name>A0ABU7YWP9_9GAMM</name>
<keyword evidence="3" id="KW-1185">Reference proteome</keyword>
<feature type="domain" description="Alpha-L-glutamate ligase-related protein ATP-grasp" evidence="1">
    <location>
        <begin position="190"/>
        <end position="334"/>
    </location>
</feature>
<dbReference type="RefSeq" id="WP_332615253.1">
    <property type="nucleotide sequence ID" value="NZ_JAXGFP010000002.1"/>
</dbReference>
<gene>
    <name evidence="2" type="ORF">SNE34_04990</name>
</gene>
<accession>A0ABU7YWP9</accession>
<evidence type="ECO:0000313" key="3">
    <source>
        <dbReference type="Proteomes" id="UP001355056"/>
    </source>
</evidence>
<proteinExistence type="predicted"/>
<dbReference type="Proteomes" id="UP001355056">
    <property type="component" value="Unassembled WGS sequence"/>
</dbReference>
<evidence type="ECO:0000259" key="1">
    <source>
        <dbReference type="Pfam" id="PF14397"/>
    </source>
</evidence>
<protein>
    <submittedName>
        <fullName evidence="2">Sugar-transfer associated ATP-grasp domain-containing protein</fullName>
    </submittedName>
</protein>
<evidence type="ECO:0000313" key="2">
    <source>
        <dbReference type="EMBL" id="MEG3183359.1"/>
    </source>
</evidence>
<dbReference type="Pfam" id="PF14397">
    <property type="entry name" value="ATPgrasp_ST"/>
    <property type="match status" value="1"/>
</dbReference>
<reference evidence="2 3" key="1">
    <citation type="journal article" date="2016" name="Int. J. Syst. Evol. Microbiol.">
        <title>Lysobacter erysipheiresistens sp. nov., an antagonist of powdery mildew, isolated from tobacco-cultivated soil.</title>
        <authorList>
            <person name="Xie B."/>
            <person name="Li T."/>
            <person name="Lin X."/>
            <person name="Wang C.J."/>
            <person name="Chen Y.J."/>
            <person name="Liu W.J."/>
            <person name="Zhao Z.W."/>
        </authorList>
    </citation>
    <scope>NUCLEOTIDE SEQUENCE [LARGE SCALE GENOMIC DNA]</scope>
    <source>
        <strain evidence="2 3">RS-LYSO-3</strain>
    </source>
</reference>
<comment type="caution">
    <text evidence="2">The sequence shown here is derived from an EMBL/GenBank/DDBJ whole genome shotgun (WGS) entry which is preliminary data.</text>
</comment>
<sequence length="358" mass="40373">MNLSGDSLRDVGLDLATGFADELRHQLYNQRARANLERVESQQGVTDRALLDRCNEYAQDVLGSRKFAPWLRVYAAVSGEFKEGWIPENYYHVVVYSRKNPVAAKVATLKTFTNRILDTEALPDLAYVLDDVYFSRDFVPIRQPELVATLFDRHDRVYFKSDSSKQGRDVVIMTREDFPGEGRLRLPNGVFQAPIRQHDFFKALSPQATATVRITTTRELDGSIGVRAAYLRVGRKSDDLVRSANAIKVPLDRSSGALGTFGYLPKWQKVDAHPDTGFRFSGSSVPHFGDATALCKSLHERCPHMPCIGWDVCSEQDGQVKLMEWNAGHNDIKFSEATAGPCFRGLDWESLWRRKPVA</sequence>